<feature type="compositionally biased region" description="Basic and acidic residues" evidence="19">
    <location>
        <begin position="255"/>
        <end position="271"/>
    </location>
</feature>
<name>A0AAN8KWX4_9TELE</name>
<keyword evidence="11" id="KW-0408">Iron</keyword>
<evidence type="ECO:0000256" key="18">
    <source>
        <dbReference type="ARBA" id="ARBA00082714"/>
    </source>
</evidence>
<dbReference type="GO" id="GO:0043139">
    <property type="term" value="F:5'-3' DNA helicase activity"/>
    <property type="evidence" value="ECO:0007669"/>
    <property type="project" value="UniProtKB-EC"/>
</dbReference>
<dbReference type="Gene3D" id="3.40.50.300">
    <property type="entry name" value="P-loop containing nucleotide triphosphate hydrolases"/>
    <property type="match status" value="3"/>
</dbReference>
<dbReference type="FunFam" id="3.40.50.300:FF:000731">
    <property type="entry name" value="Fanconi anemia group J protein homolog"/>
    <property type="match status" value="1"/>
</dbReference>
<dbReference type="Pfam" id="PF13307">
    <property type="entry name" value="Helicase_C_2"/>
    <property type="match status" value="1"/>
</dbReference>
<feature type="region of interest" description="Disordered" evidence="19">
    <location>
        <begin position="1498"/>
        <end position="1536"/>
    </location>
</feature>
<feature type="compositionally biased region" description="Low complexity" evidence="19">
    <location>
        <begin position="1525"/>
        <end position="1536"/>
    </location>
</feature>
<dbReference type="GO" id="GO:0005524">
    <property type="term" value="F:ATP binding"/>
    <property type="evidence" value="ECO:0007669"/>
    <property type="project" value="UniProtKB-KW"/>
</dbReference>
<dbReference type="GO" id="GO:0016818">
    <property type="term" value="F:hydrolase activity, acting on acid anhydrides, in phosphorus-containing anhydrides"/>
    <property type="evidence" value="ECO:0007669"/>
    <property type="project" value="InterPro"/>
</dbReference>
<feature type="region of interest" description="Disordered" evidence="19">
    <location>
        <begin position="248"/>
        <end position="273"/>
    </location>
</feature>
<dbReference type="InterPro" id="IPR014013">
    <property type="entry name" value="Helic_SF1/SF2_ATP-bd_DinG/Rad3"/>
</dbReference>
<sequence length="1776" mass="194221">MAAPPVEYTIGGVKIQFPCKAYPSQLAMMNSIVRGLNHGQHCLLESPTGSGKSLALLCSALAWQQAQYGKLEQDGSSPTEGKKPAVTTPCQCACHSKPASVPDNRPKPLATVVVDLTGSPEVVVAQRSSSPTDTVPPPSEEYKPKSLASRLSDKLQTSLTFEQEKDDDFQPDRKRIRTPTMEQKGCKRRCLEQGVVFIDDEPEGERPVSGAQTWTVELSTQAQTIDLPPERHCCSPVVSCCLCPCASSKGVQKGAEGKSSKEKDKDKEGKKKQVPKIFFGTRTHKQITQIAHEMKRTLYSSAPMTILSSRDHTCVHPEVMPHSNRNERCKELLEGKNGVSCRFKNGVHKMQDQNTLQWVHGLHQAWDIEDLVRLGGRLRACSYYAARDLMQDACIVFCPYNYLLDPLIRESMQINLKGQIVVLDEAHNIEDCARESASYTLNKPQLLSAREELDGMVTHNIRRSNHEPLRAFCCSLLNWMQESCSVLAEREYEMSCKVWNGKEVLGIFHTMGITADTFAMLQKHLAAVLEKEERVGLVNGREDTVEVPTISSASSSVIKSLFMVLDFLYRDKSRFAEDYRVALQQTYTWTTAPDVPDAQGFFARPNRRRHSAKTKTLVHTLSFWCLNPAVAFSDLSDNVHSIVLTSGTLSPMGSFSSELGVKFSIQLEASHVISKSQVWVGTLGSGPQGRKLCATFQHAETYAFQDEVGALLLRVCQAVGRGVLCFLPSYKMLDKLRDRWTNTGLWEKLEERKTVITEPRGGGKGDFDLLLQMYYDAIRISGEFAGDRDGALLMAVCRGKVSEGLDFTDDNARAVVTIGIPFPNIKDLQVELKMKYNDQHCKSRGLLSGSRWYEIQAYRALNQALGRCIRHKNDWGALILVDDRFGNNPNKYISGLSKWVRNLVRHHDTFSGAMQSLVAFSQCQQGAGEIHGAGSQTFNSTTVLSPASQSPVTVEHLSHCLPSPSPSSDSLLWATVHHTTTSQVPEPHTQLQGVRSWVPPMVSVPPALWPLSTTSRGKSGNTGDQKQTQQPPSTHLNSDPKAPPPTISTPLSTPRPLHHLFSSTPVSSTRFKTPIFQAQDPSRRRCPLVDTPRPDSVEEEKENQENVSQDPWIPCPGGKAREGLDGPAATPPSQDQGPVLDLSPVEVPASCEPRQTTVVVDDPTLLDEEEDQSIFFTPEMFDEEEVDTKPLPRTVQGTMTGEGTVVASSLALSTGTTQALSEDLFGPEQGPREGTGTVTTTDTQRGGALTLLASRDCVSVGWEQDRQQGCRSRIGSGDETQRREDQGQGEGQEVNQTQTQGQTQGQSRQTANRTHRLSRSRKKAPEPSTPSSGHCAEALVARPTQPWKGRVVLSKTQAKNQAQNQVWCSQRGRGRTKAGVPFAPTSSVPVQPQTKYQGLEVQGRTARVRSASVAGSGPEETEGEQAVTGCKDQASTKSGTSIRAKARGLKDSFKSGTSGTARGPEDVPKPKTNSSKAKGQEVTSVFCQQYSSRGRLKATCRPEVKRSRGKKARLPPSWEGLEEVTSSTPTPNAPATATVHIDIVTPKCEGRVCVPGSPGGEPETESSPTGLTKEGPGSLNSLQKGIKVQRSCKQDRGANRASRRRKRTRDQRPCSRGLDCAVCGQQLLPVAEGELQSSLCDLEQIARLRGTRGWGATGPAQCPCLPPRPLCPHDPPNLLAVRGIAALQALRSRLQPYRDNNNTAYNAIWDPVECSVTRLLQCRGCAFQNPSSSSAAVVAAEIQHPRDPTLDQVSLNLTGRDTAPCTRSGCPLTGAS</sequence>
<feature type="compositionally biased region" description="Basic residues" evidence="19">
    <location>
        <begin position="1313"/>
        <end position="1322"/>
    </location>
</feature>
<feature type="region of interest" description="Disordered" evidence="19">
    <location>
        <begin position="123"/>
        <end position="149"/>
    </location>
</feature>
<dbReference type="GO" id="GO:0046872">
    <property type="term" value="F:metal ion binding"/>
    <property type="evidence" value="ECO:0007669"/>
    <property type="project" value="UniProtKB-KW"/>
</dbReference>
<evidence type="ECO:0000256" key="6">
    <source>
        <dbReference type="ARBA" id="ARBA00022741"/>
    </source>
</evidence>
<dbReference type="GO" id="GO:0051539">
    <property type="term" value="F:4 iron, 4 sulfur cluster binding"/>
    <property type="evidence" value="ECO:0007669"/>
    <property type="project" value="UniProtKB-KW"/>
</dbReference>
<evidence type="ECO:0000256" key="8">
    <source>
        <dbReference type="ARBA" id="ARBA00022801"/>
    </source>
</evidence>
<dbReference type="SMART" id="SM00488">
    <property type="entry name" value="DEXDc2"/>
    <property type="match status" value="1"/>
</dbReference>
<organism evidence="21 22">
    <name type="scientific">Coregonus suidteri</name>
    <dbReference type="NCBI Taxonomy" id="861788"/>
    <lineage>
        <taxon>Eukaryota</taxon>
        <taxon>Metazoa</taxon>
        <taxon>Chordata</taxon>
        <taxon>Craniata</taxon>
        <taxon>Vertebrata</taxon>
        <taxon>Euteleostomi</taxon>
        <taxon>Actinopterygii</taxon>
        <taxon>Neopterygii</taxon>
        <taxon>Teleostei</taxon>
        <taxon>Protacanthopterygii</taxon>
        <taxon>Salmoniformes</taxon>
        <taxon>Salmonidae</taxon>
        <taxon>Coregoninae</taxon>
        <taxon>Coregonus</taxon>
    </lineage>
</organism>
<evidence type="ECO:0000256" key="10">
    <source>
        <dbReference type="ARBA" id="ARBA00022840"/>
    </source>
</evidence>
<keyword evidence="14" id="KW-0413">Isomerase</keyword>
<evidence type="ECO:0000256" key="13">
    <source>
        <dbReference type="ARBA" id="ARBA00023204"/>
    </source>
</evidence>
<dbReference type="PANTHER" id="PTHR11472">
    <property type="entry name" value="DNA REPAIR DEAD HELICASE RAD3/XP-D SUBFAMILY MEMBER"/>
    <property type="match status" value="1"/>
</dbReference>
<dbReference type="GO" id="GO:0003677">
    <property type="term" value="F:DNA binding"/>
    <property type="evidence" value="ECO:0007669"/>
    <property type="project" value="InterPro"/>
</dbReference>
<evidence type="ECO:0000256" key="3">
    <source>
        <dbReference type="ARBA" id="ARBA00008792"/>
    </source>
</evidence>
<keyword evidence="15" id="KW-0539">Nucleus</keyword>
<evidence type="ECO:0000256" key="9">
    <source>
        <dbReference type="ARBA" id="ARBA00022806"/>
    </source>
</evidence>
<accession>A0AAN8KWX4</accession>
<dbReference type="FunFam" id="3.40.50.300:FF:000977">
    <property type="entry name" value="BRCA1 interacting protein C-terminal helicase 1"/>
    <property type="match status" value="1"/>
</dbReference>
<proteinExistence type="inferred from homology"/>
<dbReference type="InterPro" id="IPR027417">
    <property type="entry name" value="P-loop_NTPase"/>
</dbReference>
<evidence type="ECO:0000256" key="16">
    <source>
        <dbReference type="ARBA" id="ARBA00044969"/>
    </source>
</evidence>
<dbReference type="InterPro" id="IPR045028">
    <property type="entry name" value="DinG/Rad3-like"/>
</dbReference>
<feature type="region of interest" description="Disordered" evidence="19">
    <location>
        <begin position="1216"/>
        <end position="1247"/>
    </location>
</feature>
<dbReference type="GO" id="GO:0005634">
    <property type="term" value="C:nucleus"/>
    <property type="evidence" value="ECO:0007669"/>
    <property type="project" value="UniProtKB-SubCell"/>
</dbReference>
<comment type="catalytic activity">
    <reaction evidence="17">
        <text>ATP + H2O = ADP + phosphate + H(+)</text>
        <dbReference type="Rhea" id="RHEA:13065"/>
        <dbReference type="ChEBI" id="CHEBI:15377"/>
        <dbReference type="ChEBI" id="CHEBI:15378"/>
        <dbReference type="ChEBI" id="CHEBI:30616"/>
        <dbReference type="ChEBI" id="CHEBI:43474"/>
        <dbReference type="ChEBI" id="CHEBI:456216"/>
        <dbReference type="EC" id="5.6.2.3"/>
    </reaction>
</comment>
<evidence type="ECO:0000256" key="12">
    <source>
        <dbReference type="ARBA" id="ARBA00023014"/>
    </source>
</evidence>
<dbReference type="Pfam" id="PF06733">
    <property type="entry name" value="DEAD_2"/>
    <property type="match status" value="1"/>
</dbReference>
<evidence type="ECO:0000256" key="14">
    <source>
        <dbReference type="ARBA" id="ARBA00023235"/>
    </source>
</evidence>
<evidence type="ECO:0000256" key="4">
    <source>
        <dbReference type="ARBA" id="ARBA00022485"/>
    </source>
</evidence>
<protein>
    <recommendedName>
        <fullName evidence="16">DNA 5'-3' helicase</fullName>
        <ecNumber evidence="16">5.6.2.3</ecNumber>
    </recommendedName>
    <alternativeName>
        <fullName evidence="18">DNA 5'-3' helicase FANCJ</fullName>
    </alternativeName>
</protein>
<feature type="region of interest" description="Disordered" evidence="19">
    <location>
        <begin position="1262"/>
        <end position="1481"/>
    </location>
</feature>
<evidence type="ECO:0000256" key="11">
    <source>
        <dbReference type="ARBA" id="ARBA00023004"/>
    </source>
</evidence>
<dbReference type="EMBL" id="JAGTTL010000032">
    <property type="protein sequence ID" value="KAK6296774.1"/>
    <property type="molecule type" value="Genomic_DNA"/>
</dbReference>
<dbReference type="SUPFAM" id="SSF52540">
    <property type="entry name" value="P-loop containing nucleoside triphosphate hydrolases"/>
    <property type="match status" value="2"/>
</dbReference>
<keyword evidence="10" id="KW-0067">ATP-binding</keyword>
<dbReference type="SMART" id="SM00487">
    <property type="entry name" value="DEXDc"/>
    <property type="match status" value="1"/>
</dbReference>
<comment type="subcellular location">
    <subcellularLocation>
        <location evidence="2">Nucleus</location>
    </subcellularLocation>
</comment>
<dbReference type="NCBIfam" id="TIGR00604">
    <property type="entry name" value="rad3"/>
    <property type="match status" value="1"/>
</dbReference>
<keyword evidence="22" id="KW-1185">Reference proteome</keyword>
<keyword evidence="9" id="KW-0347">Helicase</keyword>
<dbReference type="SMART" id="SM00491">
    <property type="entry name" value="HELICc2"/>
    <property type="match status" value="1"/>
</dbReference>
<evidence type="ECO:0000259" key="20">
    <source>
        <dbReference type="PROSITE" id="PS51193"/>
    </source>
</evidence>
<feature type="domain" description="Helicase ATP-binding" evidence="20">
    <location>
        <begin position="11"/>
        <end position="473"/>
    </location>
</feature>
<evidence type="ECO:0000256" key="5">
    <source>
        <dbReference type="ARBA" id="ARBA00022723"/>
    </source>
</evidence>
<dbReference type="GO" id="GO:1990918">
    <property type="term" value="P:double-strand break repair involved in meiotic recombination"/>
    <property type="evidence" value="ECO:0007669"/>
    <property type="project" value="TreeGrafter"/>
</dbReference>
<evidence type="ECO:0000256" key="1">
    <source>
        <dbReference type="ARBA" id="ARBA00001966"/>
    </source>
</evidence>
<dbReference type="InterPro" id="IPR010614">
    <property type="entry name" value="RAD3-like_helicase_DEAD"/>
</dbReference>
<feature type="compositionally biased region" description="Low complexity" evidence="19">
    <location>
        <begin position="1291"/>
        <end position="1310"/>
    </location>
</feature>
<evidence type="ECO:0000256" key="15">
    <source>
        <dbReference type="ARBA" id="ARBA00023242"/>
    </source>
</evidence>
<dbReference type="PROSITE" id="PS51193">
    <property type="entry name" value="HELICASE_ATP_BIND_2"/>
    <property type="match status" value="1"/>
</dbReference>
<feature type="compositionally biased region" description="Polar residues" evidence="19">
    <location>
        <begin position="1011"/>
        <end position="1037"/>
    </location>
</feature>
<feature type="region of interest" description="Disordered" evidence="19">
    <location>
        <begin position="1008"/>
        <end position="1153"/>
    </location>
</feature>
<dbReference type="InterPro" id="IPR013020">
    <property type="entry name" value="Rad3/Chl1-like"/>
</dbReference>
<comment type="cofactor">
    <cofactor evidence="1">
        <name>[4Fe-4S] cluster</name>
        <dbReference type="ChEBI" id="CHEBI:49883"/>
    </cofactor>
</comment>
<dbReference type="InterPro" id="IPR006555">
    <property type="entry name" value="ATP-dep_Helicase_C"/>
</dbReference>
<reference evidence="21 22" key="1">
    <citation type="submission" date="2021-04" db="EMBL/GenBank/DDBJ databases">
        <authorList>
            <person name="De Guttry C."/>
            <person name="Zahm M."/>
            <person name="Klopp C."/>
            <person name="Cabau C."/>
            <person name="Louis A."/>
            <person name="Berthelot C."/>
            <person name="Parey E."/>
            <person name="Roest Crollius H."/>
            <person name="Montfort J."/>
            <person name="Robinson-Rechavi M."/>
            <person name="Bucao C."/>
            <person name="Bouchez O."/>
            <person name="Gislard M."/>
            <person name="Lluch J."/>
            <person name="Milhes M."/>
            <person name="Lampietro C."/>
            <person name="Lopez Roques C."/>
            <person name="Donnadieu C."/>
            <person name="Braasch I."/>
            <person name="Desvignes T."/>
            <person name="Postlethwait J."/>
            <person name="Bobe J."/>
            <person name="Wedekind C."/>
            <person name="Guiguen Y."/>
        </authorList>
    </citation>
    <scope>NUCLEOTIDE SEQUENCE [LARGE SCALE GENOMIC DNA]</scope>
    <source>
        <strain evidence="21">Cs_M1</strain>
        <tissue evidence="21">Blood</tissue>
    </source>
</reference>
<dbReference type="CDD" id="cd18788">
    <property type="entry name" value="SF2_C_XPD"/>
    <property type="match status" value="1"/>
</dbReference>
<dbReference type="Proteomes" id="UP001356427">
    <property type="component" value="Unassembled WGS sequence"/>
</dbReference>
<dbReference type="InterPro" id="IPR006554">
    <property type="entry name" value="Helicase-like_DEXD_c2"/>
</dbReference>
<feature type="compositionally biased region" description="Low complexity" evidence="19">
    <location>
        <begin position="1234"/>
        <end position="1247"/>
    </location>
</feature>
<comment type="caution">
    <text evidence="21">The sequence shown here is derived from an EMBL/GenBank/DDBJ whole genome shotgun (WGS) entry which is preliminary data.</text>
</comment>
<evidence type="ECO:0000313" key="21">
    <source>
        <dbReference type="EMBL" id="KAK6296774.1"/>
    </source>
</evidence>
<evidence type="ECO:0000256" key="17">
    <source>
        <dbReference type="ARBA" id="ARBA00048954"/>
    </source>
</evidence>
<dbReference type="PANTHER" id="PTHR11472:SF47">
    <property type="entry name" value="FANCONI ANEMIA GROUP J PROTEIN"/>
    <property type="match status" value="1"/>
</dbReference>
<feature type="compositionally biased region" description="Polar residues" evidence="19">
    <location>
        <begin position="1354"/>
        <end position="1368"/>
    </location>
</feature>
<feature type="compositionally biased region" description="Polar residues" evidence="19">
    <location>
        <begin position="1061"/>
        <end position="1071"/>
    </location>
</feature>
<keyword evidence="5" id="KW-0479">Metal-binding</keyword>
<evidence type="ECO:0000313" key="22">
    <source>
        <dbReference type="Proteomes" id="UP001356427"/>
    </source>
</evidence>
<dbReference type="InterPro" id="IPR014001">
    <property type="entry name" value="Helicase_ATP-bd"/>
</dbReference>
<comment type="similarity">
    <text evidence="3">Belongs to the DEAD box helicase family. DEAH subfamily.</text>
</comment>
<feature type="compositionally biased region" description="Polar residues" evidence="19">
    <location>
        <begin position="1384"/>
        <end position="1396"/>
    </location>
</feature>
<evidence type="ECO:0000256" key="7">
    <source>
        <dbReference type="ARBA" id="ARBA00022763"/>
    </source>
</evidence>
<keyword evidence="7" id="KW-0227">DNA damage</keyword>
<dbReference type="GO" id="GO:0006289">
    <property type="term" value="P:nucleotide-excision repair"/>
    <property type="evidence" value="ECO:0007669"/>
    <property type="project" value="TreeGrafter"/>
</dbReference>
<evidence type="ECO:0000256" key="19">
    <source>
        <dbReference type="SAM" id="MobiDB-lite"/>
    </source>
</evidence>
<keyword evidence="13" id="KW-0234">DNA repair</keyword>
<keyword evidence="8" id="KW-0378">Hydrolase</keyword>
<feature type="compositionally biased region" description="Polar residues" evidence="19">
    <location>
        <begin position="1471"/>
        <end position="1481"/>
    </location>
</feature>
<feature type="region of interest" description="Disordered" evidence="19">
    <location>
        <begin position="1552"/>
        <end position="1610"/>
    </location>
</feature>
<keyword evidence="12" id="KW-0411">Iron-sulfur</keyword>
<gene>
    <name evidence="21" type="ORF">J4Q44_G00329160</name>
</gene>
<evidence type="ECO:0000256" key="2">
    <source>
        <dbReference type="ARBA" id="ARBA00004123"/>
    </source>
</evidence>
<keyword evidence="6" id="KW-0547">Nucleotide-binding</keyword>
<dbReference type="EC" id="5.6.2.3" evidence="16"/>
<keyword evidence="4" id="KW-0004">4Fe-4S</keyword>